<comment type="pathway">
    <text evidence="8">Cofactor biosynthesis; NAD(+) biosynthesis; NAD(+) from deamido-NAD(+) (ammonia route): step 1/1.</text>
</comment>
<evidence type="ECO:0000256" key="10">
    <source>
        <dbReference type="RuleBase" id="RU003812"/>
    </source>
</evidence>
<feature type="domain" description="NAD/GMP synthase" evidence="11">
    <location>
        <begin position="27"/>
        <end position="253"/>
    </location>
</feature>
<dbReference type="PANTHER" id="PTHR23090:SF9">
    <property type="entry name" value="GLUTAMINE-DEPENDENT NAD(+) SYNTHETASE"/>
    <property type="match status" value="1"/>
</dbReference>
<dbReference type="GO" id="GO:0009435">
    <property type="term" value="P:NAD+ biosynthetic process"/>
    <property type="evidence" value="ECO:0007669"/>
    <property type="project" value="UniProtKB-UniRule"/>
</dbReference>
<evidence type="ECO:0000256" key="4">
    <source>
        <dbReference type="ARBA" id="ARBA00022741"/>
    </source>
</evidence>
<feature type="binding site" description="in other chain" evidence="8">
    <location>
        <position position="163"/>
    </location>
    <ligand>
        <name>deamido-NAD(+)</name>
        <dbReference type="ChEBI" id="CHEBI:58437"/>
        <note>ligand shared between two neighboring subunits</note>
    </ligand>
</feature>
<dbReference type="EC" id="6.3.1.5" evidence="8 10"/>
<comment type="function">
    <text evidence="8">Catalyzes the ATP-dependent amidation of deamido-NAD to form NAD. Uses ammonia as a nitrogen source.</text>
</comment>
<dbReference type="PATRIC" id="fig|1316930.3.peg.724"/>
<evidence type="ECO:0000256" key="7">
    <source>
        <dbReference type="ARBA" id="ARBA00023027"/>
    </source>
</evidence>
<comment type="similarity">
    <text evidence="1 8 9">Belongs to the NAD synthetase family.</text>
</comment>
<dbReference type="HOGENOM" id="CLU_059327_1_1_14"/>
<evidence type="ECO:0000256" key="1">
    <source>
        <dbReference type="ARBA" id="ARBA00005859"/>
    </source>
</evidence>
<dbReference type="InterPro" id="IPR014729">
    <property type="entry name" value="Rossmann-like_a/b/a_fold"/>
</dbReference>
<evidence type="ECO:0000256" key="3">
    <source>
        <dbReference type="ARBA" id="ARBA00022723"/>
    </source>
</evidence>
<evidence type="ECO:0000259" key="11">
    <source>
        <dbReference type="Pfam" id="PF02540"/>
    </source>
</evidence>
<dbReference type="SUPFAM" id="SSF52402">
    <property type="entry name" value="Adenine nucleotide alpha hydrolases-like"/>
    <property type="match status" value="1"/>
</dbReference>
<dbReference type="CDD" id="cd00553">
    <property type="entry name" value="NAD_synthase"/>
    <property type="match status" value="1"/>
</dbReference>
<evidence type="ECO:0000256" key="8">
    <source>
        <dbReference type="HAMAP-Rule" id="MF_00193"/>
    </source>
</evidence>
<dbReference type="PANTHER" id="PTHR23090">
    <property type="entry name" value="NH 3 /GLUTAMINE-DEPENDENT NAD + SYNTHETASE"/>
    <property type="match status" value="1"/>
</dbReference>
<keyword evidence="2 8" id="KW-0436">Ligase</keyword>
<feature type="binding site" evidence="8">
    <location>
        <position position="155"/>
    </location>
    <ligand>
        <name>Mg(2+)</name>
        <dbReference type="ChEBI" id="CHEBI:18420"/>
    </ligand>
</feature>
<evidence type="ECO:0000256" key="6">
    <source>
        <dbReference type="ARBA" id="ARBA00022842"/>
    </source>
</evidence>
<dbReference type="GO" id="GO:0008795">
    <property type="term" value="F:NAD+ synthase activity"/>
    <property type="evidence" value="ECO:0007669"/>
    <property type="project" value="UniProtKB-UniRule"/>
</dbReference>
<dbReference type="HAMAP" id="MF_00193">
    <property type="entry name" value="NadE_ammonia_dep"/>
    <property type="match status" value="1"/>
</dbReference>
<dbReference type="Pfam" id="PF02540">
    <property type="entry name" value="NAD_synthase"/>
    <property type="match status" value="1"/>
</dbReference>
<comment type="subunit">
    <text evidence="8">Homodimer.</text>
</comment>
<dbReference type="Gene3D" id="3.40.50.620">
    <property type="entry name" value="HUPs"/>
    <property type="match status" value="1"/>
</dbReference>
<dbReference type="RefSeq" id="WP_013955028.1">
    <property type="nucleotide sequence ID" value="NZ_CP005933.1"/>
</dbReference>
<dbReference type="InterPro" id="IPR022926">
    <property type="entry name" value="NH(3)-dep_NAD(+)_synth"/>
</dbReference>
<keyword evidence="6 8" id="KW-0460">Magnesium</keyword>
<evidence type="ECO:0000256" key="5">
    <source>
        <dbReference type="ARBA" id="ARBA00022840"/>
    </source>
</evidence>
<accession>A0A059Y099</accession>
<dbReference type="GO" id="GO:0004359">
    <property type="term" value="F:glutaminase activity"/>
    <property type="evidence" value="ECO:0007669"/>
    <property type="project" value="InterPro"/>
</dbReference>
<dbReference type="Proteomes" id="UP000027182">
    <property type="component" value="Chromosome"/>
</dbReference>
<name>A0A059Y099_MYCBV</name>
<keyword evidence="5 8" id="KW-0067">ATP-binding</keyword>
<gene>
    <name evidence="8" type="primary">nadE</name>
    <name evidence="12" type="ORF">K668_03545</name>
</gene>
<evidence type="ECO:0000256" key="2">
    <source>
        <dbReference type="ARBA" id="ARBA00022598"/>
    </source>
</evidence>
<organism evidence="12 13">
    <name type="scientific">Mycoplasmopsis bovis CQ-W70</name>
    <dbReference type="NCBI Taxonomy" id="1316930"/>
    <lineage>
        <taxon>Bacteria</taxon>
        <taxon>Bacillati</taxon>
        <taxon>Mycoplasmatota</taxon>
        <taxon>Mycoplasmoidales</taxon>
        <taxon>Metamycoplasmataceae</taxon>
        <taxon>Mycoplasmopsis</taxon>
    </lineage>
</organism>
<sequence length="270" mass="30583">MRKRIGLRVDSSFSSPFDSEKVKIYTEYLVSWIKRRVKNAKAKGCIVGISGGIDSALVVSLCAKAFPNNTIGIVMPIDSMMHDLDDIKKLESAINLKFKTISLEKSFEEIKKSLNNEVDNLLAISNIKPRLRMTALYAYAQQNNYLVMGTDNQDEYFIGYFTKHGDGGVDLLPISKLLKSEVREIAKYLNVPESIINKKPSAGLWEGQSDEDELGFTYNELDKYLLNDKDGIRENSIIKIERMHKTSAHKRNKAGLPLSIDDVIKKMRKE</sequence>
<dbReference type="GO" id="GO:0005524">
    <property type="term" value="F:ATP binding"/>
    <property type="evidence" value="ECO:0007669"/>
    <property type="project" value="UniProtKB-UniRule"/>
</dbReference>
<proteinExistence type="inferred from homology"/>
<keyword evidence="3 8" id="KW-0479">Metal-binding</keyword>
<protein>
    <recommendedName>
        <fullName evidence="8 10">NH(3)-dependent NAD(+) synthetase</fullName>
        <ecNumber evidence="8 10">6.3.1.5</ecNumber>
    </recommendedName>
</protein>
<feature type="binding site" evidence="8">
    <location>
        <position position="54"/>
    </location>
    <ligand>
        <name>Mg(2+)</name>
        <dbReference type="ChEBI" id="CHEBI:18420"/>
    </ligand>
</feature>
<feature type="binding site" evidence="8">
    <location>
        <position position="179"/>
    </location>
    <ligand>
        <name>ATP</name>
        <dbReference type="ChEBI" id="CHEBI:30616"/>
    </ligand>
</feature>
<evidence type="ECO:0000313" key="13">
    <source>
        <dbReference type="Proteomes" id="UP000027182"/>
    </source>
</evidence>
<reference evidence="12 13" key="1">
    <citation type="submission" date="2013-04" db="EMBL/GenBank/DDBJ databases">
        <authorList>
            <person name="Lin L."/>
            <person name="Zeng Z."/>
            <person name="Xie J."/>
            <person name="Luo L."/>
            <person name="Yang Z."/>
            <person name="Liang W."/>
            <person name="Lin H."/>
            <person name="Dong C."/>
            <person name="Sun Y."/>
        </authorList>
    </citation>
    <scope>NUCLEOTIDE SEQUENCE [LARGE SCALE GENOMIC DNA]</scope>
    <source>
        <strain evidence="12 13">CQ-W70</strain>
    </source>
</reference>
<dbReference type="KEGG" id="mbq:K668_03545"/>
<dbReference type="InterPro" id="IPR022310">
    <property type="entry name" value="NAD/GMP_synthase"/>
</dbReference>
<keyword evidence="4 8" id="KW-0547">Nucleotide-binding</keyword>
<keyword evidence="7 8" id="KW-0520">NAD</keyword>
<comment type="catalytic activity">
    <reaction evidence="8 10">
        <text>deamido-NAD(+) + NH4(+) + ATP = AMP + diphosphate + NAD(+) + H(+)</text>
        <dbReference type="Rhea" id="RHEA:21188"/>
        <dbReference type="ChEBI" id="CHEBI:15378"/>
        <dbReference type="ChEBI" id="CHEBI:28938"/>
        <dbReference type="ChEBI" id="CHEBI:30616"/>
        <dbReference type="ChEBI" id="CHEBI:33019"/>
        <dbReference type="ChEBI" id="CHEBI:57540"/>
        <dbReference type="ChEBI" id="CHEBI:58437"/>
        <dbReference type="ChEBI" id="CHEBI:456215"/>
        <dbReference type="EC" id="6.3.1.5"/>
    </reaction>
</comment>
<feature type="binding site" description="in other chain" evidence="8">
    <location>
        <begin position="249"/>
        <end position="250"/>
    </location>
    <ligand>
        <name>deamido-NAD(+)</name>
        <dbReference type="ChEBI" id="CHEBI:58437"/>
        <note>ligand shared between two neighboring subunits</note>
    </ligand>
</feature>
<dbReference type="NCBIfam" id="TIGR00552">
    <property type="entry name" value="nadE"/>
    <property type="match status" value="1"/>
</dbReference>
<dbReference type="AlphaFoldDB" id="A0A059Y099"/>
<feature type="binding site" evidence="8">
    <location>
        <position position="201"/>
    </location>
    <ligand>
        <name>ATP</name>
        <dbReference type="ChEBI" id="CHEBI:30616"/>
    </ligand>
</feature>
<feature type="binding site" evidence="8">
    <location>
        <position position="150"/>
    </location>
    <ligand>
        <name>ATP</name>
        <dbReference type="ChEBI" id="CHEBI:30616"/>
    </ligand>
</feature>
<feature type="binding site" evidence="8">
    <location>
        <position position="170"/>
    </location>
    <ligand>
        <name>deamido-NAD(+)</name>
        <dbReference type="ChEBI" id="CHEBI:58437"/>
        <note>ligand shared between two neighboring subunits</note>
    </ligand>
</feature>
<dbReference type="GO" id="GO:0003952">
    <property type="term" value="F:NAD+ synthase (glutamine-hydrolyzing) activity"/>
    <property type="evidence" value="ECO:0007669"/>
    <property type="project" value="InterPro"/>
</dbReference>
<feature type="binding site" description="in other chain" evidence="8">
    <location>
        <position position="130"/>
    </location>
    <ligand>
        <name>deamido-NAD(+)</name>
        <dbReference type="ChEBI" id="CHEBI:58437"/>
        <note>ligand shared between two neighboring subunits</note>
    </ligand>
</feature>
<dbReference type="GO" id="GO:0046872">
    <property type="term" value="F:metal ion binding"/>
    <property type="evidence" value="ECO:0007669"/>
    <property type="project" value="UniProtKB-KW"/>
</dbReference>
<dbReference type="UniPathway" id="UPA00253">
    <property type="reaction ID" value="UER00333"/>
</dbReference>
<evidence type="ECO:0000256" key="9">
    <source>
        <dbReference type="RuleBase" id="RU003811"/>
    </source>
</evidence>
<evidence type="ECO:0000313" key="12">
    <source>
        <dbReference type="EMBL" id="AIA34279.1"/>
    </source>
</evidence>
<dbReference type="InterPro" id="IPR003694">
    <property type="entry name" value="NAD_synthase"/>
</dbReference>
<dbReference type="GO" id="GO:0005737">
    <property type="term" value="C:cytoplasm"/>
    <property type="evidence" value="ECO:0007669"/>
    <property type="project" value="InterPro"/>
</dbReference>
<feature type="binding site" evidence="8">
    <location>
        <begin position="48"/>
        <end position="55"/>
    </location>
    <ligand>
        <name>ATP</name>
        <dbReference type="ChEBI" id="CHEBI:30616"/>
    </ligand>
</feature>
<dbReference type="EMBL" id="CP005933">
    <property type="protein sequence ID" value="AIA34279.1"/>
    <property type="molecule type" value="Genomic_DNA"/>
</dbReference>